<keyword evidence="2" id="KW-1185">Reference proteome</keyword>
<name>A0A7I8KW16_SPIIN</name>
<gene>
    <name evidence="1" type="ORF">SI8410_09012390</name>
</gene>
<dbReference type="Proteomes" id="UP000663760">
    <property type="component" value="Chromosome 9"/>
</dbReference>
<dbReference type="EMBL" id="LR746272">
    <property type="protein sequence ID" value="CAA7401712.1"/>
    <property type="molecule type" value="Genomic_DNA"/>
</dbReference>
<protein>
    <submittedName>
        <fullName evidence="1">Uncharacterized protein</fullName>
    </submittedName>
</protein>
<organism evidence="1 2">
    <name type="scientific">Spirodela intermedia</name>
    <name type="common">Intermediate duckweed</name>
    <dbReference type="NCBI Taxonomy" id="51605"/>
    <lineage>
        <taxon>Eukaryota</taxon>
        <taxon>Viridiplantae</taxon>
        <taxon>Streptophyta</taxon>
        <taxon>Embryophyta</taxon>
        <taxon>Tracheophyta</taxon>
        <taxon>Spermatophyta</taxon>
        <taxon>Magnoliopsida</taxon>
        <taxon>Liliopsida</taxon>
        <taxon>Araceae</taxon>
        <taxon>Lemnoideae</taxon>
        <taxon>Spirodela</taxon>
    </lineage>
</organism>
<dbReference type="AlphaFoldDB" id="A0A7I8KW16"/>
<sequence>MKWVAESSPAAVTRRSGKMATLQSFAAVTRRRGARWRWGASTLVAMLCESR</sequence>
<proteinExistence type="predicted"/>
<accession>A0A7I8KW16</accession>
<evidence type="ECO:0000313" key="2">
    <source>
        <dbReference type="Proteomes" id="UP000663760"/>
    </source>
</evidence>
<evidence type="ECO:0000313" key="1">
    <source>
        <dbReference type="EMBL" id="CAA7401712.1"/>
    </source>
</evidence>
<reference evidence="1" key="1">
    <citation type="submission" date="2020-02" db="EMBL/GenBank/DDBJ databases">
        <authorList>
            <person name="Scholz U."/>
            <person name="Mascher M."/>
            <person name="Fiebig A."/>
        </authorList>
    </citation>
    <scope>NUCLEOTIDE SEQUENCE</scope>
</reference>